<accession>A0A3G6J906</accession>
<evidence type="ECO:0000256" key="2">
    <source>
        <dbReference type="HAMAP-Rule" id="MF_00274"/>
    </source>
</evidence>
<gene>
    <name evidence="3" type="ORF">CCHOA_11140</name>
</gene>
<name>A0A3G6J906_9CORY</name>
<dbReference type="PIRSF" id="PIRSF004555">
    <property type="entry name" value="UCP004555"/>
    <property type="match status" value="1"/>
</dbReference>
<dbReference type="HAMAP" id="MF_00274">
    <property type="entry name" value="DNA_YbaB_EbfC"/>
    <property type="match status" value="1"/>
</dbReference>
<dbReference type="SUPFAM" id="SSF82607">
    <property type="entry name" value="YbaB-like"/>
    <property type="match status" value="1"/>
</dbReference>
<dbReference type="PANTHER" id="PTHR33449">
    <property type="entry name" value="NUCLEOID-ASSOCIATED PROTEIN YBAB"/>
    <property type="match status" value="1"/>
</dbReference>
<dbReference type="PANTHER" id="PTHR33449:SF1">
    <property type="entry name" value="NUCLEOID-ASSOCIATED PROTEIN YBAB"/>
    <property type="match status" value="1"/>
</dbReference>
<dbReference type="GO" id="GO:0043590">
    <property type="term" value="C:bacterial nucleoid"/>
    <property type="evidence" value="ECO:0007669"/>
    <property type="project" value="UniProtKB-UniRule"/>
</dbReference>
<dbReference type="EMBL" id="CP033896">
    <property type="protein sequence ID" value="AZA14605.1"/>
    <property type="molecule type" value="Genomic_DNA"/>
</dbReference>
<dbReference type="GO" id="GO:0005829">
    <property type="term" value="C:cytosol"/>
    <property type="evidence" value="ECO:0007669"/>
    <property type="project" value="TreeGrafter"/>
</dbReference>
<dbReference type="RefSeq" id="WP_123930177.1">
    <property type="nucleotide sequence ID" value="NZ_CP033896.1"/>
</dbReference>
<keyword evidence="2" id="KW-0963">Cytoplasm</keyword>
<reference evidence="3 4" key="1">
    <citation type="submission" date="2018-11" db="EMBL/GenBank/DDBJ databases">
        <authorList>
            <person name="Kleinhagauer T."/>
            <person name="Glaeser S.P."/>
            <person name="Spergser J."/>
            <person name="Ruckert C."/>
            <person name="Kaempfer P."/>
            <person name="Busse H.-J."/>
        </authorList>
    </citation>
    <scope>NUCLEOTIDE SEQUENCE [LARGE SCALE GENOMIC DNA]</scope>
    <source>
        <strain evidence="3 4">200CH</strain>
    </source>
</reference>
<dbReference type="Gene3D" id="3.30.1310.10">
    <property type="entry name" value="Nucleoid-associated protein YbaB-like domain"/>
    <property type="match status" value="1"/>
</dbReference>
<dbReference type="OrthoDB" id="9809370at2"/>
<evidence type="ECO:0000313" key="4">
    <source>
        <dbReference type="Proteomes" id="UP000269019"/>
    </source>
</evidence>
<evidence type="ECO:0000313" key="3">
    <source>
        <dbReference type="EMBL" id="AZA14605.1"/>
    </source>
</evidence>
<proteinExistence type="inferred from homology"/>
<evidence type="ECO:0000256" key="1">
    <source>
        <dbReference type="ARBA" id="ARBA00023125"/>
    </source>
</evidence>
<organism evidence="3 4">
    <name type="scientific">Corynebacterium choanae</name>
    <dbReference type="NCBI Taxonomy" id="1862358"/>
    <lineage>
        <taxon>Bacteria</taxon>
        <taxon>Bacillati</taxon>
        <taxon>Actinomycetota</taxon>
        <taxon>Actinomycetes</taxon>
        <taxon>Mycobacteriales</taxon>
        <taxon>Corynebacteriaceae</taxon>
        <taxon>Corynebacterium</taxon>
    </lineage>
</organism>
<dbReference type="NCBIfam" id="TIGR00103">
    <property type="entry name" value="DNA_YbaB_EbfC"/>
    <property type="match status" value="1"/>
</dbReference>
<comment type="function">
    <text evidence="2">Binds to DNA and alters its conformation. May be involved in regulation of gene expression, nucleoid organization and DNA protection.</text>
</comment>
<keyword evidence="1 2" id="KW-0238">DNA-binding</keyword>
<protein>
    <recommendedName>
        <fullName evidence="2">Nucleoid-associated protein CCHOA_11140</fullName>
    </recommendedName>
</protein>
<dbReference type="Pfam" id="PF02575">
    <property type="entry name" value="YbaB_DNA_bd"/>
    <property type="match status" value="1"/>
</dbReference>
<comment type="similarity">
    <text evidence="2">Belongs to the YbaB/EbfC family.</text>
</comment>
<comment type="subcellular location">
    <subcellularLocation>
        <location evidence="2">Cytoplasm</location>
        <location evidence="2">Nucleoid</location>
    </subcellularLocation>
</comment>
<keyword evidence="4" id="KW-1185">Reference proteome</keyword>
<dbReference type="InterPro" id="IPR036894">
    <property type="entry name" value="YbaB-like_sf"/>
</dbReference>
<dbReference type="Proteomes" id="UP000269019">
    <property type="component" value="Chromosome"/>
</dbReference>
<dbReference type="InterPro" id="IPR004401">
    <property type="entry name" value="YbaB/EbfC"/>
</dbReference>
<sequence>MTQPDMNQLLQQAQAMQAQLQQAQMEIVNSTVVGEVLDGKIKVTMAGTGKVTDIAIDPAVVDADDVETLQDLLVSAIGDAHDKISKVAEEKMGPLNQAMGGGAIGDVFGGM</sequence>
<dbReference type="KEGG" id="ccho:CCHOA_11140"/>
<comment type="subunit">
    <text evidence="2">Homodimer.</text>
</comment>
<dbReference type="AlphaFoldDB" id="A0A3G6J906"/>
<dbReference type="GO" id="GO:0003677">
    <property type="term" value="F:DNA binding"/>
    <property type="evidence" value="ECO:0007669"/>
    <property type="project" value="UniProtKB-UniRule"/>
</dbReference>